<dbReference type="AlphaFoldDB" id="A0A2G7G9V8"/>
<evidence type="ECO:0000259" key="2">
    <source>
        <dbReference type="Pfam" id="PF00117"/>
    </source>
</evidence>
<dbReference type="Pfam" id="PF00117">
    <property type="entry name" value="GATase"/>
    <property type="match status" value="1"/>
</dbReference>
<dbReference type="PANTHER" id="PTHR42695">
    <property type="entry name" value="GLUTAMINE AMIDOTRANSFERASE YLR126C-RELATED"/>
    <property type="match status" value="1"/>
</dbReference>
<dbReference type="Proteomes" id="UP000231358">
    <property type="component" value="Unassembled WGS sequence"/>
</dbReference>
<comment type="caution">
    <text evidence="3">The sequence shown here is derived from an EMBL/GenBank/DDBJ whole genome shotgun (WGS) entry which is preliminary data.</text>
</comment>
<organism evidence="3 4">
    <name type="scientific">Aspergillus arachidicola</name>
    <dbReference type="NCBI Taxonomy" id="656916"/>
    <lineage>
        <taxon>Eukaryota</taxon>
        <taxon>Fungi</taxon>
        <taxon>Dikarya</taxon>
        <taxon>Ascomycota</taxon>
        <taxon>Pezizomycotina</taxon>
        <taxon>Eurotiomycetes</taxon>
        <taxon>Eurotiomycetidae</taxon>
        <taxon>Eurotiales</taxon>
        <taxon>Aspergillaceae</taxon>
        <taxon>Aspergillus</taxon>
        <taxon>Aspergillus subgen. Circumdati</taxon>
    </lineage>
</organism>
<evidence type="ECO:0000313" key="3">
    <source>
        <dbReference type="EMBL" id="PIG89640.1"/>
    </source>
</evidence>
<keyword evidence="1" id="KW-1133">Transmembrane helix</keyword>
<protein>
    <recommendedName>
        <fullName evidence="2">Glutamine amidotransferase domain-containing protein</fullName>
    </recommendedName>
</protein>
<dbReference type="Gene3D" id="3.40.50.880">
    <property type="match status" value="1"/>
</dbReference>
<dbReference type="InterPro" id="IPR017926">
    <property type="entry name" value="GATASE"/>
</dbReference>
<dbReference type="EMBL" id="NEXV01000049">
    <property type="protein sequence ID" value="PIG89640.1"/>
    <property type="molecule type" value="Genomic_DNA"/>
</dbReference>
<dbReference type="SUPFAM" id="SSF52317">
    <property type="entry name" value="Class I glutamine amidotransferase-like"/>
    <property type="match status" value="1"/>
</dbReference>
<name>A0A2G7G9V8_9EURO</name>
<reference evidence="3 4" key="1">
    <citation type="submission" date="2017-05" db="EMBL/GenBank/DDBJ databases">
        <title>Genome sequence for an aflatoxigenic pathogen of Argentinian peanut, Aspergillus arachidicola.</title>
        <authorList>
            <person name="Moore G."/>
            <person name="Beltz S.B."/>
            <person name="Mack B.M."/>
        </authorList>
    </citation>
    <scope>NUCLEOTIDE SEQUENCE [LARGE SCALE GENOMIC DNA]</scope>
    <source>
        <strain evidence="3 4">CBS 117610</strain>
    </source>
</reference>
<sequence>MHIAIFNCLKPIQGRTCPDMFKDLIDRGLDYNNDHLSIWDISISYEIFNCFADEFPISYAGIDAIIITGAPESAYEPQSWIKEIHDVLRDVYNNHPHIKLFGACFGHQVIASALLEDYGVRVEKNPKGWEIGVHSVEFAAEFLRHFPQFMDEDIVIQRKVQFIHQDQVTVPDGYLPKGWIIMGKNDLCRVQGLFQPYRVLTYQGHAEFDRDTTKEVLEMVNNPACRKRIGRLLINLMILIIMLAFWWTFCWDEWQVLILSGMLY</sequence>
<dbReference type="GO" id="GO:0005634">
    <property type="term" value="C:nucleus"/>
    <property type="evidence" value="ECO:0007669"/>
    <property type="project" value="TreeGrafter"/>
</dbReference>
<dbReference type="STRING" id="656916.A0A2G7G9V8"/>
<keyword evidence="1" id="KW-0472">Membrane</keyword>
<dbReference type="PANTHER" id="PTHR42695:SF6">
    <property type="entry name" value="GLUTAMINE AMIDOTRANSFERASE DOMAIN-CONTAINING PROTEIN"/>
    <property type="match status" value="1"/>
</dbReference>
<gene>
    <name evidence="3" type="ORF">AARAC_008928</name>
</gene>
<accession>A0A2G7G9V8</accession>
<feature type="domain" description="Glutamine amidotransferase" evidence="2">
    <location>
        <begin position="44"/>
        <end position="213"/>
    </location>
</feature>
<keyword evidence="1" id="KW-0812">Transmembrane</keyword>
<dbReference type="InterPro" id="IPR029062">
    <property type="entry name" value="Class_I_gatase-like"/>
</dbReference>
<dbReference type="CDD" id="cd01741">
    <property type="entry name" value="GATase1_1"/>
    <property type="match status" value="1"/>
</dbReference>
<feature type="transmembrane region" description="Helical" evidence="1">
    <location>
        <begin position="232"/>
        <end position="249"/>
    </location>
</feature>
<evidence type="ECO:0000256" key="1">
    <source>
        <dbReference type="SAM" id="Phobius"/>
    </source>
</evidence>
<proteinExistence type="predicted"/>
<keyword evidence="4" id="KW-1185">Reference proteome</keyword>
<dbReference type="GO" id="GO:0005829">
    <property type="term" value="C:cytosol"/>
    <property type="evidence" value="ECO:0007669"/>
    <property type="project" value="TreeGrafter"/>
</dbReference>
<dbReference type="InterPro" id="IPR044992">
    <property type="entry name" value="ChyE-like"/>
</dbReference>
<evidence type="ECO:0000313" key="4">
    <source>
        <dbReference type="Proteomes" id="UP000231358"/>
    </source>
</evidence>